<dbReference type="AlphaFoldDB" id="A0A1N6GPV2"/>
<sequence length="157" mass="17326">MELRSPALGEWFPLRYVYRGYGCTGDNLSPPLEWRGEPPGTQSFAITMHDPDAPHPGGWWHWIVFDIPSTLHSLPEGAGPWLRELGAVESVTTFGEPGYGGPCPPVGHGPHRYYITVWALPVAKAPLTVDTPPEQAARWIEGHALDSATIMARFERS</sequence>
<protein>
    <submittedName>
        <fullName evidence="1">Phospholipid-binding protein, PBP family</fullName>
    </submittedName>
</protein>
<dbReference type="CDD" id="cd00865">
    <property type="entry name" value="PEBP_bact_arch"/>
    <property type="match status" value="1"/>
</dbReference>
<dbReference type="PANTHER" id="PTHR30289:SF1">
    <property type="entry name" value="PEBP (PHOSPHATIDYLETHANOLAMINE-BINDING PROTEIN) FAMILY PROTEIN"/>
    <property type="match status" value="1"/>
</dbReference>
<dbReference type="RefSeq" id="WP_084188296.1">
    <property type="nucleotide sequence ID" value="NZ_FSRE01000003.1"/>
</dbReference>
<dbReference type="EMBL" id="FSRE01000003">
    <property type="protein sequence ID" value="SIO09487.1"/>
    <property type="molecule type" value="Genomic_DNA"/>
</dbReference>
<dbReference type="Gene3D" id="3.90.280.10">
    <property type="entry name" value="PEBP-like"/>
    <property type="match status" value="1"/>
</dbReference>
<dbReference type="InterPro" id="IPR005247">
    <property type="entry name" value="YbhB_YbcL/LppC-like"/>
</dbReference>
<reference evidence="1 2" key="1">
    <citation type="submission" date="2016-11" db="EMBL/GenBank/DDBJ databases">
        <authorList>
            <person name="Jaros S."/>
            <person name="Januszkiewicz K."/>
            <person name="Wedrychowicz H."/>
        </authorList>
    </citation>
    <scope>NUCLEOTIDE SEQUENCE [LARGE SCALE GENOMIC DNA]</scope>
    <source>
        <strain evidence="1 2">DSM 17737</strain>
    </source>
</reference>
<dbReference type="InterPro" id="IPR008914">
    <property type="entry name" value="PEBP"/>
</dbReference>
<gene>
    <name evidence="1" type="ORF">SAMN05443662_1439</name>
</gene>
<evidence type="ECO:0000313" key="1">
    <source>
        <dbReference type="EMBL" id="SIO09487.1"/>
    </source>
</evidence>
<dbReference type="Proteomes" id="UP000198461">
    <property type="component" value="Unassembled WGS sequence"/>
</dbReference>
<dbReference type="Pfam" id="PF01161">
    <property type="entry name" value="PBP"/>
    <property type="match status" value="1"/>
</dbReference>
<dbReference type="InterPro" id="IPR036610">
    <property type="entry name" value="PEBP-like_sf"/>
</dbReference>
<name>A0A1N6GPV2_9GAMM</name>
<dbReference type="STRING" id="364032.SAMN05443662_1439"/>
<evidence type="ECO:0000313" key="2">
    <source>
        <dbReference type="Proteomes" id="UP000198461"/>
    </source>
</evidence>
<dbReference type="NCBIfam" id="TIGR00481">
    <property type="entry name" value="YbhB/YbcL family Raf kinase inhibitor-like protein"/>
    <property type="match status" value="1"/>
</dbReference>
<dbReference type="PANTHER" id="PTHR30289">
    <property type="entry name" value="UNCHARACTERIZED PROTEIN YBCL-RELATED"/>
    <property type="match status" value="1"/>
</dbReference>
<keyword evidence="2" id="KW-1185">Reference proteome</keyword>
<organism evidence="1 2">
    <name type="scientific">Sulfurivirga caldicuralii</name>
    <dbReference type="NCBI Taxonomy" id="364032"/>
    <lineage>
        <taxon>Bacteria</taxon>
        <taxon>Pseudomonadati</taxon>
        <taxon>Pseudomonadota</taxon>
        <taxon>Gammaproteobacteria</taxon>
        <taxon>Thiotrichales</taxon>
        <taxon>Piscirickettsiaceae</taxon>
        <taxon>Sulfurivirga</taxon>
    </lineage>
</organism>
<accession>A0A1N6GPV2</accession>
<proteinExistence type="predicted"/>
<dbReference type="OrthoDB" id="9797506at2"/>
<dbReference type="SUPFAM" id="SSF49777">
    <property type="entry name" value="PEBP-like"/>
    <property type="match status" value="1"/>
</dbReference>